<dbReference type="EMBL" id="JAOZYB010000223">
    <property type="protein sequence ID" value="MEB3963173.1"/>
    <property type="molecule type" value="Genomic_DNA"/>
</dbReference>
<comment type="similarity">
    <text evidence="2">Belongs to the PqqA family.</text>
</comment>
<sequence>MQEQTLPTPETQAQPAEPTGWQAPDFTVVDTAMEITAYALTKK</sequence>
<evidence type="ECO:0000313" key="5">
    <source>
        <dbReference type="EMBL" id="MEB3963173.1"/>
    </source>
</evidence>
<accession>A0ABU6CEN3</accession>
<proteinExistence type="inferred from homology"/>
<evidence type="ECO:0000313" key="6">
    <source>
        <dbReference type="Proteomes" id="UP001352223"/>
    </source>
</evidence>
<protein>
    <recommendedName>
        <fullName evidence="3">Coenzyme PQQ synthesis protein A</fullName>
    </recommendedName>
</protein>
<dbReference type="RefSeq" id="WP_324770867.1">
    <property type="nucleotide sequence ID" value="NZ_BAAATS010000028.1"/>
</dbReference>
<comment type="pathway">
    <text evidence="1">Cofactor biosynthesis; pyrroloquinoline quinone biosynthesis.</text>
</comment>
<dbReference type="NCBIfam" id="TIGR02107">
    <property type="entry name" value="PQQ_syn_pqqA"/>
    <property type="match status" value="1"/>
</dbReference>
<dbReference type="InterPro" id="IPR011725">
    <property type="entry name" value="PQQ_synth_PqqA"/>
</dbReference>
<feature type="compositionally biased region" description="Polar residues" evidence="4">
    <location>
        <begin position="1"/>
        <end position="14"/>
    </location>
</feature>
<evidence type="ECO:0000256" key="1">
    <source>
        <dbReference type="ARBA" id="ARBA00004886"/>
    </source>
</evidence>
<feature type="region of interest" description="Disordered" evidence="4">
    <location>
        <begin position="1"/>
        <end position="23"/>
    </location>
</feature>
<evidence type="ECO:0000256" key="2">
    <source>
        <dbReference type="ARBA" id="ARBA00009325"/>
    </source>
</evidence>
<dbReference type="Pfam" id="PF08042">
    <property type="entry name" value="PqqA"/>
    <property type="match status" value="1"/>
</dbReference>
<evidence type="ECO:0000256" key="3">
    <source>
        <dbReference type="ARBA" id="ARBA00015086"/>
    </source>
</evidence>
<reference evidence="5 6" key="1">
    <citation type="submission" date="2022-10" db="EMBL/GenBank/DDBJ databases">
        <authorList>
            <person name="Xie J."/>
            <person name="Shen N."/>
        </authorList>
    </citation>
    <scope>NUCLEOTIDE SEQUENCE [LARGE SCALE GENOMIC DNA]</scope>
    <source>
        <strain evidence="5 6">DSM 41681</strain>
    </source>
</reference>
<comment type="caution">
    <text evidence="5">The sequence shown here is derived from an EMBL/GenBank/DDBJ whole genome shotgun (WGS) entry which is preliminary data.</text>
</comment>
<evidence type="ECO:0000256" key="4">
    <source>
        <dbReference type="SAM" id="MobiDB-lite"/>
    </source>
</evidence>
<gene>
    <name evidence="5" type="primary">pqqA</name>
    <name evidence="5" type="ORF">OKJ48_23430</name>
</gene>
<name>A0ABU6CEN3_9ACTN</name>
<dbReference type="Proteomes" id="UP001352223">
    <property type="component" value="Unassembled WGS sequence"/>
</dbReference>
<organism evidence="5 6">
    <name type="scientific">Streptomyces kunmingensis</name>
    <dbReference type="NCBI Taxonomy" id="68225"/>
    <lineage>
        <taxon>Bacteria</taxon>
        <taxon>Bacillati</taxon>
        <taxon>Actinomycetota</taxon>
        <taxon>Actinomycetes</taxon>
        <taxon>Kitasatosporales</taxon>
        <taxon>Streptomycetaceae</taxon>
        <taxon>Streptomyces</taxon>
    </lineage>
</organism>
<keyword evidence="6" id="KW-1185">Reference proteome</keyword>